<dbReference type="EMBL" id="JAUSWH010000002">
    <property type="protein sequence ID" value="MDQ0454462.1"/>
    <property type="molecule type" value="Genomic_DNA"/>
</dbReference>
<dbReference type="RefSeq" id="WP_307156680.1">
    <property type="nucleotide sequence ID" value="NZ_JAUSWH010000002.1"/>
</dbReference>
<keyword evidence="3" id="KW-1185">Reference proteome</keyword>
<comment type="caution">
    <text evidence="2">The sequence shown here is derived from an EMBL/GenBank/DDBJ whole genome shotgun (WGS) entry which is preliminary data.</text>
</comment>
<protein>
    <recommendedName>
        <fullName evidence="4">Lysozyme inhibitor</fullName>
    </recommendedName>
</protein>
<feature type="signal peptide" evidence="1">
    <location>
        <begin position="1"/>
        <end position="21"/>
    </location>
</feature>
<sequence length="119" mass="13309">MKTRFTVAALLVASAASSVDADDLTSTPPDIACRDEMILLEVWHAQGVVGYVEYPQKDEGILHVYVRGWDKTAMEHRRRIVLAAYCPIAVQAGRGRLWWGSQDGRLLVVDGQIQPLDFR</sequence>
<name>A0ABU0I9T2_9HYPH</name>
<keyword evidence="1" id="KW-0732">Signal</keyword>
<evidence type="ECO:0000313" key="2">
    <source>
        <dbReference type="EMBL" id="MDQ0454462.1"/>
    </source>
</evidence>
<evidence type="ECO:0008006" key="4">
    <source>
        <dbReference type="Google" id="ProtNLM"/>
    </source>
</evidence>
<accession>A0ABU0I9T2</accession>
<organism evidence="2 3">
    <name type="scientific">Rhizobium paknamense</name>
    <dbReference type="NCBI Taxonomy" id="1206817"/>
    <lineage>
        <taxon>Bacteria</taxon>
        <taxon>Pseudomonadati</taxon>
        <taxon>Pseudomonadota</taxon>
        <taxon>Alphaproteobacteria</taxon>
        <taxon>Hyphomicrobiales</taxon>
        <taxon>Rhizobiaceae</taxon>
        <taxon>Rhizobium/Agrobacterium group</taxon>
        <taxon>Rhizobium</taxon>
    </lineage>
</organism>
<feature type="chain" id="PRO_5045134448" description="Lysozyme inhibitor" evidence="1">
    <location>
        <begin position="22"/>
        <end position="119"/>
    </location>
</feature>
<reference evidence="2 3" key="1">
    <citation type="submission" date="2023-07" db="EMBL/GenBank/DDBJ databases">
        <title>Genomic Encyclopedia of Type Strains, Phase IV (KMG-IV): sequencing the most valuable type-strain genomes for metagenomic binning, comparative biology and taxonomic classification.</title>
        <authorList>
            <person name="Goeker M."/>
        </authorList>
    </citation>
    <scope>NUCLEOTIDE SEQUENCE [LARGE SCALE GENOMIC DNA]</scope>
    <source>
        <strain evidence="2 3">DSM 100301</strain>
    </source>
</reference>
<gene>
    <name evidence="2" type="ORF">QO005_000789</name>
</gene>
<evidence type="ECO:0000313" key="3">
    <source>
        <dbReference type="Proteomes" id="UP001235269"/>
    </source>
</evidence>
<evidence type="ECO:0000256" key="1">
    <source>
        <dbReference type="SAM" id="SignalP"/>
    </source>
</evidence>
<dbReference type="Proteomes" id="UP001235269">
    <property type="component" value="Unassembled WGS sequence"/>
</dbReference>
<proteinExistence type="predicted"/>